<comment type="catalytic activity">
    <reaction evidence="1">
        <text>ATP + protein L-histidine = ADP + protein N-phospho-L-histidine.</text>
        <dbReference type="EC" id="2.7.13.3"/>
    </reaction>
</comment>
<keyword evidence="7" id="KW-0418">Kinase</keyword>
<keyword evidence="4" id="KW-0597">Phosphoprotein</keyword>
<evidence type="ECO:0000256" key="2">
    <source>
        <dbReference type="ARBA" id="ARBA00004370"/>
    </source>
</evidence>
<feature type="domain" description="Histidine kinase" evidence="12">
    <location>
        <begin position="269"/>
        <end position="490"/>
    </location>
</feature>
<keyword evidence="14" id="KW-0547">Nucleotide-binding</keyword>
<evidence type="ECO:0000313" key="14">
    <source>
        <dbReference type="EMBL" id="GAA0819127.1"/>
    </source>
</evidence>
<evidence type="ECO:0000256" key="1">
    <source>
        <dbReference type="ARBA" id="ARBA00000085"/>
    </source>
</evidence>
<keyword evidence="6 11" id="KW-0812">Transmembrane</keyword>
<dbReference type="EC" id="2.7.13.3" evidence="3"/>
<comment type="caution">
    <text evidence="14">The sequence shown here is derived from an EMBL/GenBank/DDBJ whole genome shotgun (WGS) entry which is preliminary data.</text>
</comment>
<evidence type="ECO:0000256" key="9">
    <source>
        <dbReference type="ARBA" id="ARBA00023012"/>
    </source>
</evidence>
<dbReference type="PRINTS" id="PR00344">
    <property type="entry name" value="BCTRLSENSOR"/>
</dbReference>
<reference evidence="14 15" key="1">
    <citation type="journal article" date="2019" name="Int. J. Syst. Evol. Microbiol.">
        <title>The Global Catalogue of Microorganisms (GCM) 10K type strain sequencing project: providing services to taxonomists for standard genome sequencing and annotation.</title>
        <authorList>
            <consortium name="The Broad Institute Genomics Platform"/>
            <consortium name="The Broad Institute Genome Sequencing Center for Infectious Disease"/>
            <person name="Wu L."/>
            <person name="Ma J."/>
        </authorList>
    </citation>
    <scope>NUCLEOTIDE SEQUENCE [LARGE SCALE GENOMIC DNA]</scope>
    <source>
        <strain evidence="14 15">JCM 15608</strain>
    </source>
</reference>
<dbReference type="InterPro" id="IPR004358">
    <property type="entry name" value="Sig_transdc_His_kin-like_C"/>
</dbReference>
<keyword evidence="9" id="KW-0902">Two-component regulatory system</keyword>
<evidence type="ECO:0000259" key="12">
    <source>
        <dbReference type="PROSITE" id="PS50109"/>
    </source>
</evidence>
<dbReference type="SUPFAM" id="SSF55874">
    <property type="entry name" value="ATPase domain of HSP90 chaperone/DNA topoisomerase II/histidine kinase"/>
    <property type="match status" value="1"/>
</dbReference>
<dbReference type="InterPro" id="IPR036890">
    <property type="entry name" value="HATPase_C_sf"/>
</dbReference>
<keyword evidence="8 11" id="KW-1133">Transmembrane helix</keyword>
<dbReference type="Gene3D" id="3.30.565.10">
    <property type="entry name" value="Histidine kinase-like ATPase, C-terminal domain"/>
    <property type="match status" value="1"/>
</dbReference>
<evidence type="ECO:0000259" key="13">
    <source>
        <dbReference type="PROSITE" id="PS50885"/>
    </source>
</evidence>
<keyword evidence="10 11" id="KW-0472">Membrane</keyword>
<evidence type="ECO:0000313" key="15">
    <source>
        <dbReference type="Proteomes" id="UP001500021"/>
    </source>
</evidence>
<dbReference type="SMART" id="SM00387">
    <property type="entry name" value="HATPase_c"/>
    <property type="match status" value="1"/>
</dbReference>
<gene>
    <name evidence="14" type="ORF">GCM10009111_22840</name>
</gene>
<name>A0ABN1L8T4_9GAMM</name>
<feature type="domain" description="HAMP" evidence="13">
    <location>
        <begin position="210"/>
        <end position="261"/>
    </location>
</feature>
<feature type="transmembrane region" description="Helical" evidence="11">
    <location>
        <begin position="190"/>
        <end position="209"/>
    </location>
</feature>
<dbReference type="PROSITE" id="PS50885">
    <property type="entry name" value="HAMP"/>
    <property type="match status" value="1"/>
</dbReference>
<evidence type="ECO:0000256" key="3">
    <source>
        <dbReference type="ARBA" id="ARBA00012438"/>
    </source>
</evidence>
<keyword evidence="14" id="KW-0067">ATP-binding</keyword>
<evidence type="ECO:0000256" key="8">
    <source>
        <dbReference type="ARBA" id="ARBA00022989"/>
    </source>
</evidence>
<dbReference type="GO" id="GO:0005524">
    <property type="term" value="F:ATP binding"/>
    <property type="evidence" value="ECO:0007669"/>
    <property type="project" value="UniProtKB-KW"/>
</dbReference>
<dbReference type="EMBL" id="BAAAFA010000007">
    <property type="protein sequence ID" value="GAA0819127.1"/>
    <property type="molecule type" value="Genomic_DNA"/>
</dbReference>
<dbReference type="InterPro" id="IPR005467">
    <property type="entry name" value="His_kinase_dom"/>
</dbReference>
<keyword evidence="15" id="KW-1185">Reference proteome</keyword>
<accession>A0ABN1L8T4</accession>
<protein>
    <recommendedName>
        <fullName evidence="3">histidine kinase</fullName>
        <ecNumber evidence="3">2.7.13.3</ecNumber>
    </recommendedName>
</protein>
<dbReference type="PANTHER" id="PTHR45436:SF4">
    <property type="entry name" value="SENSOR PROTEIN PHOQ"/>
    <property type="match status" value="1"/>
</dbReference>
<dbReference type="Pfam" id="PF02518">
    <property type="entry name" value="HATPase_c"/>
    <property type="match status" value="1"/>
</dbReference>
<evidence type="ECO:0000256" key="11">
    <source>
        <dbReference type="SAM" id="Phobius"/>
    </source>
</evidence>
<evidence type="ECO:0000256" key="10">
    <source>
        <dbReference type="ARBA" id="ARBA00023136"/>
    </source>
</evidence>
<evidence type="ECO:0000256" key="4">
    <source>
        <dbReference type="ARBA" id="ARBA00022553"/>
    </source>
</evidence>
<proteinExistence type="predicted"/>
<evidence type="ECO:0000256" key="6">
    <source>
        <dbReference type="ARBA" id="ARBA00022692"/>
    </source>
</evidence>
<dbReference type="InterPro" id="IPR003594">
    <property type="entry name" value="HATPase_dom"/>
</dbReference>
<sequence>MMHLFQRHLSKLPQVNSLKFRLMLSASLLILLVLPVIGFTLSNAFEQQLANAIKKELSAYSYSILAVAEVDNSQLLMPEQLLENQFNVVESGLYAEITAITPTTLNEQSLWQSYSLLSLPPLSNLPSPKVGQREFSQIHIAGQAHFAFSYSVSFSDSFSGHGNDEFPVTIHIMKDLRDFEQLLQQFQQQLALWLILLTALLLIIQSVWLRWTLKPLHVLQHELQQVEQGKTEQLQQAYPQELLQVTNQLNLLLQTEQKQRVRYRNALSDLAHSLKTPLAVIHSEGHLSNSAIEQIKVINRTIEHQLKRAQSAGESSWHLGVSIAPVVTKLLNSLAKIYRDKAIVFQVSYNGINEKVNVLSEEQQSQHAAQIQTLTFKGDEADLLEMLGNLLDNACKAAKKRVSLSVDTVQKVAEKPKRLVITISDDGEGIDQLMQQAILQRGVRADTYQQGHGIGLAIVRDLVDSYQGTLDISHCVELGGAQFNLTFIEQ</sequence>
<comment type="subcellular location">
    <subcellularLocation>
        <location evidence="2">Membrane</location>
    </subcellularLocation>
</comment>
<dbReference type="InterPro" id="IPR050428">
    <property type="entry name" value="TCS_sensor_his_kinase"/>
</dbReference>
<evidence type="ECO:0000256" key="5">
    <source>
        <dbReference type="ARBA" id="ARBA00022679"/>
    </source>
</evidence>
<evidence type="ECO:0000256" key="7">
    <source>
        <dbReference type="ARBA" id="ARBA00022777"/>
    </source>
</evidence>
<dbReference type="PANTHER" id="PTHR45436">
    <property type="entry name" value="SENSOR HISTIDINE KINASE YKOH"/>
    <property type="match status" value="1"/>
</dbReference>
<dbReference type="Gene3D" id="1.10.287.130">
    <property type="match status" value="1"/>
</dbReference>
<organism evidence="14 15">
    <name type="scientific">Colwellia asteriadis</name>
    <dbReference type="NCBI Taxonomy" id="517723"/>
    <lineage>
        <taxon>Bacteria</taxon>
        <taxon>Pseudomonadati</taxon>
        <taxon>Pseudomonadota</taxon>
        <taxon>Gammaproteobacteria</taxon>
        <taxon>Alteromonadales</taxon>
        <taxon>Colwelliaceae</taxon>
        <taxon>Colwellia</taxon>
    </lineage>
</organism>
<dbReference type="PROSITE" id="PS50109">
    <property type="entry name" value="HIS_KIN"/>
    <property type="match status" value="1"/>
</dbReference>
<dbReference type="InterPro" id="IPR003660">
    <property type="entry name" value="HAMP_dom"/>
</dbReference>
<dbReference type="Proteomes" id="UP001500021">
    <property type="component" value="Unassembled WGS sequence"/>
</dbReference>
<dbReference type="RefSeq" id="WP_343817544.1">
    <property type="nucleotide sequence ID" value="NZ_BAAAFA010000007.1"/>
</dbReference>
<keyword evidence="5" id="KW-0808">Transferase</keyword>